<proteinExistence type="inferred from homology"/>
<keyword evidence="4 7" id="KW-0812">Transmembrane</keyword>
<dbReference type="EMBL" id="JAENII010000006">
    <property type="protein sequence ID" value="MBK1827340.1"/>
    <property type="molecule type" value="Genomic_DNA"/>
</dbReference>
<evidence type="ECO:0000256" key="7">
    <source>
        <dbReference type="RuleBase" id="RU363032"/>
    </source>
</evidence>
<protein>
    <submittedName>
        <fullName evidence="9">ABC transporter permease subunit</fullName>
    </submittedName>
</protein>
<comment type="similarity">
    <text evidence="7">Belongs to the binding-protein-dependent transport system permease family.</text>
</comment>
<reference evidence="9" key="1">
    <citation type="submission" date="2021-01" db="EMBL/GenBank/DDBJ databases">
        <title>Modified the classification status of verrucomicrobia.</title>
        <authorList>
            <person name="Feng X."/>
        </authorList>
    </citation>
    <scope>NUCLEOTIDE SEQUENCE</scope>
    <source>
        <strain evidence="9">KCTC 22201</strain>
    </source>
</reference>
<name>A0A934RFB3_9BACT</name>
<dbReference type="Gene3D" id="1.10.3720.10">
    <property type="entry name" value="MetI-like"/>
    <property type="match status" value="1"/>
</dbReference>
<evidence type="ECO:0000313" key="10">
    <source>
        <dbReference type="Proteomes" id="UP000658278"/>
    </source>
</evidence>
<gene>
    <name evidence="9" type="ORF">JIN81_09925</name>
</gene>
<feature type="transmembrane region" description="Helical" evidence="7">
    <location>
        <begin position="12"/>
        <end position="31"/>
    </location>
</feature>
<accession>A0A934RFB3</accession>
<dbReference type="GO" id="GO:0005886">
    <property type="term" value="C:plasma membrane"/>
    <property type="evidence" value="ECO:0007669"/>
    <property type="project" value="UniProtKB-SubCell"/>
</dbReference>
<evidence type="ECO:0000256" key="2">
    <source>
        <dbReference type="ARBA" id="ARBA00022448"/>
    </source>
</evidence>
<feature type="transmembrane region" description="Helical" evidence="7">
    <location>
        <begin position="96"/>
        <end position="118"/>
    </location>
</feature>
<keyword evidence="6 7" id="KW-0472">Membrane</keyword>
<keyword evidence="2 7" id="KW-0813">Transport</keyword>
<organism evidence="9 10">
    <name type="scientific">Haloferula rosea</name>
    <dbReference type="NCBI Taxonomy" id="490093"/>
    <lineage>
        <taxon>Bacteria</taxon>
        <taxon>Pseudomonadati</taxon>
        <taxon>Verrucomicrobiota</taxon>
        <taxon>Verrucomicrobiia</taxon>
        <taxon>Verrucomicrobiales</taxon>
        <taxon>Verrucomicrobiaceae</taxon>
        <taxon>Haloferula</taxon>
    </lineage>
</organism>
<dbReference type="AlphaFoldDB" id="A0A934RFB3"/>
<dbReference type="InterPro" id="IPR000515">
    <property type="entry name" value="MetI-like"/>
</dbReference>
<dbReference type="Proteomes" id="UP000658278">
    <property type="component" value="Unassembled WGS sequence"/>
</dbReference>
<feature type="transmembrane region" description="Helical" evidence="7">
    <location>
        <begin position="124"/>
        <end position="146"/>
    </location>
</feature>
<keyword evidence="10" id="KW-1185">Reference proteome</keyword>
<evidence type="ECO:0000256" key="6">
    <source>
        <dbReference type="ARBA" id="ARBA00023136"/>
    </source>
</evidence>
<feature type="transmembrane region" description="Helical" evidence="7">
    <location>
        <begin position="153"/>
        <end position="172"/>
    </location>
</feature>
<dbReference type="PANTHER" id="PTHR30151">
    <property type="entry name" value="ALKANE SULFONATE ABC TRANSPORTER-RELATED, MEMBRANE SUBUNIT"/>
    <property type="match status" value="1"/>
</dbReference>
<dbReference type="RefSeq" id="WP_200278788.1">
    <property type="nucleotide sequence ID" value="NZ_JAENII010000006.1"/>
</dbReference>
<dbReference type="CDD" id="cd06261">
    <property type="entry name" value="TM_PBP2"/>
    <property type="match status" value="1"/>
</dbReference>
<feature type="domain" description="ABC transmembrane type-1" evidence="8">
    <location>
        <begin position="91"/>
        <end position="272"/>
    </location>
</feature>
<evidence type="ECO:0000259" key="8">
    <source>
        <dbReference type="PROSITE" id="PS50928"/>
    </source>
</evidence>
<dbReference type="Pfam" id="PF00528">
    <property type="entry name" value="BPD_transp_1"/>
    <property type="match status" value="1"/>
</dbReference>
<sequence length="282" mass="31835">MTFLRTDARLPWAGKLILTLLPVLVLCFAYVKRSSELAETDRAKLMPTAGKLVDAAKKVALPIPAPERESERRKELRLERQFMLYKDTVASFKRMGWAMLVILIAVPIGVMMGSYPWAESLGKTIMVILSMIPALALLSILFLTLGTGEVAKVGLIVLGVFPMICLDTYLRAKALPRQQFYKAQSLGACELEMPWRVVFPQIWPDVLNTIRLNLGVMAVLMIAGESISAESGIGYRIFIKFYRTTAMDSTIVYVIWLTLLMFLLDLAISLWIKHRYKWLSSQ</sequence>
<dbReference type="PANTHER" id="PTHR30151:SF0">
    <property type="entry name" value="ABC TRANSPORTER PERMEASE PROTEIN MJ0413-RELATED"/>
    <property type="match status" value="1"/>
</dbReference>
<evidence type="ECO:0000256" key="4">
    <source>
        <dbReference type="ARBA" id="ARBA00022692"/>
    </source>
</evidence>
<dbReference type="PROSITE" id="PS50928">
    <property type="entry name" value="ABC_TM1"/>
    <property type="match status" value="1"/>
</dbReference>
<comment type="subcellular location">
    <subcellularLocation>
        <location evidence="1 7">Cell membrane</location>
        <topology evidence="1 7">Multi-pass membrane protein</topology>
    </subcellularLocation>
</comment>
<dbReference type="InterPro" id="IPR035906">
    <property type="entry name" value="MetI-like_sf"/>
</dbReference>
<evidence type="ECO:0000256" key="5">
    <source>
        <dbReference type="ARBA" id="ARBA00022989"/>
    </source>
</evidence>
<evidence type="ECO:0000256" key="1">
    <source>
        <dbReference type="ARBA" id="ARBA00004651"/>
    </source>
</evidence>
<evidence type="ECO:0000313" key="9">
    <source>
        <dbReference type="EMBL" id="MBK1827340.1"/>
    </source>
</evidence>
<dbReference type="GO" id="GO:0055085">
    <property type="term" value="P:transmembrane transport"/>
    <property type="evidence" value="ECO:0007669"/>
    <property type="project" value="InterPro"/>
</dbReference>
<keyword evidence="3" id="KW-1003">Cell membrane</keyword>
<dbReference type="SUPFAM" id="SSF161098">
    <property type="entry name" value="MetI-like"/>
    <property type="match status" value="1"/>
</dbReference>
<evidence type="ECO:0000256" key="3">
    <source>
        <dbReference type="ARBA" id="ARBA00022475"/>
    </source>
</evidence>
<feature type="transmembrane region" description="Helical" evidence="7">
    <location>
        <begin position="214"/>
        <end position="238"/>
    </location>
</feature>
<keyword evidence="5 7" id="KW-1133">Transmembrane helix</keyword>
<comment type="caution">
    <text evidence="9">The sequence shown here is derived from an EMBL/GenBank/DDBJ whole genome shotgun (WGS) entry which is preliminary data.</text>
</comment>
<feature type="transmembrane region" description="Helical" evidence="7">
    <location>
        <begin position="250"/>
        <end position="272"/>
    </location>
</feature>